<dbReference type="EMBL" id="UYSG01001773">
    <property type="protein sequence ID" value="VDL50708.1"/>
    <property type="molecule type" value="Genomic_DNA"/>
</dbReference>
<evidence type="ECO:0000313" key="2">
    <source>
        <dbReference type="Proteomes" id="UP000274504"/>
    </source>
</evidence>
<evidence type="ECO:0000313" key="3">
    <source>
        <dbReference type="WBParaSite" id="HDID_0000452701-mRNA-1"/>
    </source>
</evidence>
<sequence>MVADPRALTNLNITNRASMSVCDNRSYSLATQSITTTISWLVNNKTVLLTVPPPFVKILAFRITTSETANFEYATGCNTPICSKRTSSSSTIFISTMVIGFLGRNTQFALGFRNNMAIFCEDFPKVSSNTIGSRFIKEFYFR</sequence>
<name>A0A0R3SHW2_HYMDI</name>
<dbReference type="Proteomes" id="UP000274504">
    <property type="component" value="Unassembled WGS sequence"/>
</dbReference>
<proteinExistence type="predicted"/>
<dbReference type="AlphaFoldDB" id="A0A0R3SHW2"/>
<dbReference type="WBParaSite" id="HDID_0000452701-mRNA-1">
    <property type="protein sequence ID" value="HDID_0000452701-mRNA-1"/>
    <property type="gene ID" value="HDID_0000452701"/>
</dbReference>
<gene>
    <name evidence="1" type="ORF">HDID_LOCUS4525</name>
</gene>
<reference evidence="3" key="1">
    <citation type="submission" date="2017-02" db="UniProtKB">
        <authorList>
            <consortium name="WormBaseParasite"/>
        </authorList>
    </citation>
    <scope>IDENTIFICATION</scope>
</reference>
<reference evidence="1 2" key="2">
    <citation type="submission" date="2018-11" db="EMBL/GenBank/DDBJ databases">
        <authorList>
            <consortium name="Pathogen Informatics"/>
        </authorList>
    </citation>
    <scope>NUCLEOTIDE SEQUENCE [LARGE SCALE GENOMIC DNA]</scope>
</reference>
<protein>
    <submittedName>
        <fullName evidence="3">Lectin_legB domain-containing protein</fullName>
    </submittedName>
</protein>
<accession>A0A0R3SHW2</accession>
<organism evidence="3">
    <name type="scientific">Hymenolepis diminuta</name>
    <name type="common">Rat tapeworm</name>
    <dbReference type="NCBI Taxonomy" id="6216"/>
    <lineage>
        <taxon>Eukaryota</taxon>
        <taxon>Metazoa</taxon>
        <taxon>Spiralia</taxon>
        <taxon>Lophotrochozoa</taxon>
        <taxon>Platyhelminthes</taxon>
        <taxon>Cestoda</taxon>
        <taxon>Eucestoda</taxon>
        <taxon>Cyclophyllidea</taxon>
        <taxon>Hymenolepididae</taxon>
        <taxon>Hymenolepis</taxon>
    </lineage>
</organism>
<evidence type="ECO:0000313" key="1">
    <source>
        <dbReference type="EMBL" id="VDL50708.1"/>
    </source>
</evidence>